<feature type="compositionally biased region" description="Polar residues" evidence="4">
    <location>
        <begin position="722"/>
        <end position="742"/>
    </location>
</feature>
<feature type="coiled-coil region" evidence="3">
    <location>
        <begin position="379"/>
        <end position="416"/>
    </location>
</feature>
<dbReference type="PANTHER" id="PTHR46360">
    <property type="entry name" value="DISKS LARGE HOMOLOG 5"/>
    <property type="match status" value="1"/>
</dbReference>
<comment type="caution">
    <text evidence="7">The sequence shown here is derived from an EMBL/GenBank/DDBJ whole genome shotgun (WGS) entry which is preliminary data.</text>
</comment>
<evidence type="ECO:0000259" key="6">
    <source>
        <dbReference type="PROSITE" id="PS50106"/>
    </source>
</evidence>
<sequence length="1559" mass="175722">MSSNSTNEDSKNTDMLTRSCSDRSNDRNRDAYSNRERGYDQLKQQCDKAIHDLMMLRRQHGETVQRYDQTRRELEYYRGQNQVVINEIEQVAQEASSFGAKPATKKQILNGSKQDISGDDTASGDSLNDNFMSYDSRLEDHTALRKAYEDLHTTHSAAVDKMDMMKDEINQLKKQCNKLFKERDIAFRERDGSKQQCTAAIRRWNLTIQERDYLQETNYIVQQQHEEAVKEMKAAVAYSKKCSKELKELNKAHDDDVKDYRLMMGERNSVHNELEKFSKELSQAYNKNKSLENDIKSCRDEKKTLQLHFESLKRELSSALHDRDKALKECNDYQERFGEITAKNKSQREFKSPLYYGLSREVENRKDSREKVASLDLFKSCQKERMDNLDQANQEIERLRKLADKYHNELVASLDEAEVSKRRRDWAFSERDKTVLERESIRTLCDSLRKQRDDAVSKLARAIRDCDDIMKQKNDTAKELNVIKEKMEAQLEKEVNSLQLHATCRYSQDSAIDTDHQDWDTETLNIDIGVSGTNEDLGINLLGGREAPLCPNNNAIYISSINKGSVVARKLRVSDCILRVNSLDCTSISKQLVLETMRSLSSATLVVRRRKPASPSRSLFTTQLEVNNYEHGISLETGIYINNITPGSIAAKDGNLDIGDRVLSINNTTVDNIKHSREAMLLLYEPGDVLTITTMKSTYCAGNCGSGPNRDIYKKYTNSATQTDKSSYSIHQESYQKPQYIQSRRMRINAPEKPHRNPLPVNNSTSEQDQEDGISELDPVIDAFRLHPPPPTTTKYPSQHRTSKELDKISGTWPKARSIPVIEHGIGTIHHPRKNKERLPLPLLLNSPPSWSSQNNSKTDTSSIDFSVRSGKVGKDAMDYYVKKITGKYKNSDTESNAEDSLAAKPTLHNMYGPPSTNAQHFLTPQYSIYSQPSPSHSGESMLYCFEPPYHHVSQFHHSNSPSVDINCNRHTTRSPHPIITNIDCHSEVRVESEGCAVGTFPGKSETLRLRIPSIPSVTSKSSGGVVGLSTGSIDRSVSSEIRDSPMPTLEVLNPGQILMPANKRQSLPEYDWASKYIKNPQLRGVGSGSLTGGLRRVNIKKSVQPLGINIFSVDSSGVYISYVTEHSVASKVGLKVGDQILEVCGINLRSASYKLAANVLQQCGDSVTMLVQYSPDKYKELKGTKSSTSSHLETLTPGNSPSVNRKSTGASVITHEMATLNLQKSDLNTDSTSLRAYEPRYFIMETRKCSNLGISLVGGNAVGIFIHSVKLNSLAYNAGLRTGDRILEYNGTDLREATAEEAAFELAKPAEKVTVLAQYLIDKYNEIKDKPGDSFFIRALFDRTVELSDAGSNSFELQFRKDDVLYVDSTMYNGVPGKWRAWLVDHNGYKQQVGIIPSKYKVEEELIRRSGDKLEGDTRRPSRLSFFKRKKHQRSSSKELASFSNINLGWYSSDSGTLHDDAIVIPSYQRVIRLNSEPNILTPELVNFKSTEQVNDDKISAKAAKEMYELALKLESEYNNISTVIPAGMNVANMCTTIKTAVDLEKSKTLWGNSPTPL</sequence>
<dbReference type="InterPro" id="IPR053004">
    <property type="entry name" value="MAGUK_Signaling_Regulators"/>
</dbReference>
<feature type="compositionally biased region" description="Basic and acidic residues" evidence="4">
    <location>
        <begin position="20"/>
        <end position="40"/>
    </location>
</feature>
<feature type="region of interest" description="Disordered" evidence="4">
    <location>
        <begin position="97"/>
        <end position="126"/>
    </location>
</feature>
<gene>
    <name evidence="7" type="ORF">MEUPH1_LOCUS15192</name>
</gene>
<dbReference type="SMART" id="SM00228">
    <property type="entry name" value="PDZ"/>
    <property type="match status" value="4"/>
</dbReference>
<feature type="domain" description="PDZ" evidence="6">
    <location>
        <begin position="525"/>
        <end position="612"/>
    </location>
</feature>
<feature type="compositionally biased region" description="Polar residues" evidence="4">
    <location>
        <begin position="1185"/>
        <end position="1208"/>
    </location>
</feature>
<dbReference type="Proteomes" id="UP001160148">
    <property type="component" value="Unassembled WGS sequence"/>
</dbReference>
<evidence type="ECO:0000256" key="3">
    <source>
        <dbReference type="SAM" id="Coils"/>
    </source>
</evidence>
<dbReference type="SUPFAM" id="SSF50044">
    <property type="entry name" value="SH3-domain"/>
    <property type="match status" value="1"/>
</dbReference>
<dbReference type="CDD" id="cd11860">
    <property type="entry name" value="SH3_DLG5"/>
    <property type="match status" value="1"/>
</dbReference>
<dbReference type="GO" id="GO:0005886">
    <property type="term" value="C:plasma membrane"/>
    <property type="evidence" value="ECO:0007669"/>
    <property type="project" value="TreeGrafter"/>
</dbReference>
<dbReference type="Gene3D" id="2.30.42.10">
    <property type="match status" value="4"/>
</dbReference>
<feature type="domain" description="PDZ" evidence="6">
    <location>
        <begin position="621"/>
        <end position="682"/>
    </location>
</feature>
<evidence type="ECO:0008006" key="9">
    <source>
        <dbReference type="Google" id="ProtNLM"/>
    </source>
</evidence>
<feature type="coiled-coil region" evidence="3">
    <location>
        <begin position="274"/>
        <end position="336"/>
    </location>
</feature>
<name>A0AAV0WUV2_9HEMI</name>
<feature type="region of interest" description="Disordered" evidence="4">
    <location>
        <begin position="722"/>
        <end position="773"/>
    </location>
</feature>
<evidence type="ECO:0000256" key="2">
    <source>
        <dbReference type="PROSITE-ProRule" id="PRU00192"/>
    </source>
</evidence>
<feature type="domain" description="PDZ" evidence="6">
    <location>
        <begin position="1097"/>
        <end position="1176"/>
    </location>
</feature>
<dbReference type="PROSITE" id="PS50002">
    <property type="entry name" value="SH3"/>
    <property type="match status" value="1"/>
</dbReference>
<keyword evidence="3" id="KW-0175">Coiled coil</keyword>
<accession>A0AAV0WUV2</accession>
<dbReference type="Gene3D" id="2.30.30.40">
    <property type="entry name" value="SH3 Domains"/>
    <property type="match status" value="1"/>
</dbReference>
<evidence type="ECO:0000256" key="4">
    <source>
        <dbReference type="SAM" id="MobiDB-lite"/>
    </source>
</evidence>
<feature type="coiled-coil region" evidence="3">
    <location>
        <begin position="155"/>
        <end position="189"/>
    </location>
</feature>
<dbReference type="InterPro" id="IPR035537">
    <property type="entry name" value="DLG5_SH3"/>
</dbReference>
<dbReference type="InterPro" id="IPR001478">
    <property type="entry name" value="PDZ"/>
</dbReference>
<dbReference type="GO" id="GO:0035331">
    <property type="term" value="P:negative regulation of hippo signaling"/>
    <property type="evidence" value="ECO:0007669"/>
    <property type="project" value="TreeGrafter"/>
</dbReference>
<keyword evidence="8" id="KW-1185">Reference proteome</keyword>
<dbReference type="PROSITE" id="PS50106">
    <property type="entry name" value="PDZ"/>
    <property type="match status" value="4"/>
</dbReference>
<evidence type="ECO:0000256" key="1">
    <source>
        <dbReference type="ARBA" id="ARBA00022443"/>
    </source>
</evidence>
<dbReference type="InterPro" id="IPR036034">
    <property type="entry name" value="PDZ_sf"/>
</dbReference>
<feature type="domain" description="SH3" evidence="5">
    <location>
        <begin position="1333"/>
        <end position="1407"/>
    </location>
</feature>
<evidence type="ECO:0000313" key="7">
    <source>
        <dbReference type="EMBL" id="CAI6359819.1"/>
    </source>
</evidence>
<feature type="domain" description="PDZ" evidence="6">
    <location>
        <begin position="1242"/>
        <end position="1316"/>
    </location>
</feature>
<feature type="region of interest" description="Disordered" evidence="4">
    <location>
        <begin position="1"/>
        <end position="40"/>
    </location>
</feature>
<dbReference type="SUPFAM" id="SSF50156">
    <property type="entry name" value="PDZ domain-like"/>
    <property type="match status" value="4"/>
</dbReference>
<evidence type="ECO:0000313" key="8">
    <source>
        <dbReference type="Proteomes" id="UP001160148"/>
    </source>
</evidence>
<feature type="region of interest" description="Disordered" evidence="4">
    <location>
        <begin position="1184"/>
        <end position="1208"/>
    </location>
</feature>
<dbReference type="InterPro" id="IPR036028">
    <property type="entry name" value="SH3-like_dom_sf"/>
</dbReference>
<keyword evidence="1 2" id="KW-0728">SH3 domain</keyword>
<dbReference type="PANTHER" id="PTHR46360:SF1">
    <property type="entry name" value="DISKS LARGE HOMOLOG 5"/>
    <property type="match status" value="1"/>
</dbReference>
<proteinExistence type="predicted"/>
<feature type="coiled-coil region" evidence="3">
    <location>
        <begin position="445"/>
        <end position="497"/>
    </location>
</feature>
<protein>
    <recommendedName>
        <fullName evidence="9">Disks large homolog 5</fullName>
    </recommendedName>
</protein>
<dbReference type="EMBL" id="CARXXK010000002">
    <property type="protein sequence ID" value="CAI6359819.1"/>
    <property type="molecule type" value="Genomic_DNA"/>
</dbReference>
<organism evidence="7 8">
    <name type="scientific">Macrosiphum euphorbiae</name>
    <name type="common">potato aphid</name>
    <dbReference type="NCBI Taxonomy" id="13131"/>
    <lineage>
        <taxon>Eukaryota</taxon>
        <taxon>Metazoa</taxon>
        <taxon>Ecdysozoa</taxon>
        <taxon>Arthropoda</taxon>
        <taxon>Hexapoda</taxon>
        <taxon>Insecta</taxon>
        <taxon>Pterygota</taxon>
        <taxon>Neoptera</taxon>
        <taxon>Paraneoptera</taxon>
        <taxon>Hemiptera</taxon>
        <taxon>Sternorrhyncha</taxon>
        <taxon>Aphidomorpha</taxon>
        <taxon>Aphidoidea</taxon>
        <taxon>Aphididae</taxon>
        <taxon>Macrosiphini</taxon>
        <taxon>Macrosiphum</taxon>
    </lineage>
</organism>
<dbReference type="Pfam" id="PF00595">
    <property type="entry name" value="PDZ"/>
    <property type="match status" value="4"/>
</dbReference>
<dbReference type="InterPro" id="IPR001452">
    <property type="entry name" value="SH3_domain"/>
</dbReference>
<evidence type="ECO:0000259" key="5">
    <source>
        <dbReference type="PROSITE" id="PS50002"/>
    </source>
</evidence>
<reference evidence="7 8" key="1">
    <citation type="submission" date="2023-01" db="EMBL/GenBank/DDBJ databases">
        <authorList>
            <person name="Whitehead M."/>
        </authorList>
    </citation>
    <scope>NUCLEOTIDE SEQUENCE [LARGE SCALE GENOMIC DNA]</scope>
</reference>